<dbReference type="Pfam" id="PF03663">
    <property type="entry name" value="Glyco_hydro_76"/>
    <property type="match status" value="1"/>
</dbReference>
<dbReference type="Proteomes" id="UP000799772">
    <property type="component" value="Unassembled WGS sequence"/>
</dbReference>
<dbReference type="InterPro" id="IPR008928">
    <property type="entry name" value="6-hairpin_glycosidase_sf"/>
</dbReference>
<organism evidence="2 3">
    <name type="scientific">Rhizodiscina lignyota</name>
    <dbReference type="NCBI Taxonomy" id="1504668"/>
    <lineage>
        <taxon>Eukaryota</taxon>
        <taxon>Fungi</taxon>
        <taxon>Dikarya</taxon>
        <taxon>Ascomycota</taxon>
        <taxon>Pezizomycotina</taxon>
        <taxon>Dothideomycetes</taxon>
        <taxon>Pleosporomycetidae</taxon>
        <taxon>Aulographales</taxon>
        <taxon>Rhizodiscinaceae</taxon>
        <taxon>Rhizodiscina</taxon>
    </lineage>
</organism>
<evidence type="ECO:0000256" key="1">
    <source>
        <dbReference type="SAM" id="SignalP"/>
    </source>
</evidence>
<dbReference type="InterPro" id="IPR005198">
    <property type="entry name" value="Glyco_hydro_76"/>
</dbReference>
<keyword evidence="2" id="KW-0326">Glycosidase</keyword>
<dbReference type="GO" id="GO:0005975">
    <property type="term" value="P:carbohydrate metabolic process"/>
    <property type="evidence" value="ECO:0007669"/>
    <property type="project" value="InterPro"/>
</dbReference>
<dbReference type="SUPFAM" id="SSF48208">
    <property type="entry name" value="Six-hairpin glycosidases"/>
    <property type="match status" value="1"/>
</dbReference>
<comment type="caution">
    <text evidence="2">The sequence shown here is derived from an EMBL/GenBank/DDBJ whole genome shotgun (WGS) entry which is preliminary data.</text>
</comment>
<dbReference type="PANTHER" id="PTHR47791">
    <property type="entry name" value="MEIOTICALLY UP-REGULATED GENE 191 PROTEIN"/>
    <property type="match status" value="1"/>
</dbReference>
<gene>
    <name evidence="2" type="ORF">NA57DRAFT_32040</name>
</gene>
<keyword evidence="2" id="KW-0378">Hydrolase</keyword>
<dbReference type="AlphaFoldDB" id="A0A9P4IS37"/>
<protein>
    <submittedName>
        <fullName evidence="2">Six-hairpin glycosidase</fullName>
    </submittedName>
</protein>
<feature type="chain" id="PRO_5040459151" evidence="1">
    <location>
        <begin position="24"/>
        <end position="404"/>
    </location>
</feature>
<dbReference type="EMBL" id="ML978122">
    <property type="protein sequence ID" value="KAF2103472.1"/>
    <property type="molecule type" value="Genomic_DNA"/>
</dbReference>
<proteinExistence type="predicted"/>
<dbReference type="InterPro" id="IPR053169">
    <property type="entry name" value="MUG_Protein"/>
</dbReference>
<accession>A0A9P4IS37</accession>
<evidence type="ECO:0000313" key="2">
    <source>
        <dbReference type="EMBL" id="KAF2103472.1"/>
    </source>
</evidence>
<name>A0A9P4IS37_9PEZI</name>
<keyword evidence="1" id="KW-0732">Signal</keyword>
<sequence length="404" mass="44118">MSCYHFLTSLLLVSIPQIPFVQSSTHIENARSATVTLQETWYNGNTGLYNTTGWWNAANALTTLADMTAVDPEVLDRTTNGILKNSFNRAQQNNLGVLKLNATYQCDGISDLCPKDPTTVYSSKGWLNGYYDDESWWALAWITSWDLTKDDDYLEAATDIFEDLVSTGLNATCGGIWWDKAHTQVNAIANALFISVAAQLANRASNKDYYLAFAKKQWNWFMESGLINSAGNINDGLDLDTCKNNGDTVWTYNQGVILGAAVELDKADPGTGIYIPKAQAIADAALANTQLVDSNGILHDVNEPNLGSSGVNFKGIFIRNLGILNQQVHSDKYVTFIQKQADAIWTKARGVGDELGPVWSGPVYADLTNAGTHSSAMDALVAASNLQEGVGGYIGAFKRHLREY</sequence>
<feature type="signal peptide" evidence="1">
    <location>
        <begin position="1"/>
        <end position="23"/>
    </location>
</feature>
<dbReference type="OrthoDB" id="9984024at2759"/>
<dbReference type="Gene3D" id="1.50.10.20">
    <property type="match status" value="1"/>
</dbReference>
<evidence type="ECO:0000313" key="3">
    <source>
        <dbReference type="Proteomes" id="UP000799772"/>
    </source>
</evidence>
<reference evidence="2" key="1">
    <citation type="journal article" date="2020" name="Stud. Mycol.">
        <title>101 Dothideomycetes genomes: a test case for predicting lifestyles and emergence of pathogens.</title>
        <authorList>
            <person name="Haridas S."/>
            <person name="Albert R."/>
            <person name="Binder M."/>
            <person name="Bloem J."/>
            <person name="Labutti K."/>
            <person name="Salamov A."/>
            <person name="Andreopoulos B."/>
            <person name="Baker S."/>
            <person name="Barry K."/>
            <person name="Bills G."/>
            <person name="Bluhm B."/>
            <person name="Cannon C."/>
            <person name="Castanera R."/>
            <person name="Culley D."/>
            <person name="Daum C."/>
            <person name="Ezra D."/>
            <person name="Gonzalez J."/>
            <person name="Henrissat B."/>
            <person name="Kuo A."/>
            <person name="Liang C."/>
            <person name="Lipzen A."/>
            <person name="Lutzoni F."/>
            <person name="Magnuson J."/>
            <person name="Mondo S."/>
            <person name="Nolan M."/>
            <person name="Ohm R."/>
            <person name="Pangilinan J."/>
            <person name="Park H.-J."/>
            <person name="Ramirez L."/>
            <person name="Alfaro M."/>
            <person name="Sun H."/>
            <person name="Tritt A."/>
            <person name="Yoshinaga Y."/>
            <person name="Zwiers L.-H."/>
            <person name="Turgeon B."/>
            <person name="Goodwin S."/>
            <person name="Spatafora J."/>
            <person name="Crous P."/>
            <person name="Grigoriev I."/>
        </authorList>
    </citation>
    <scope>NUCLEOTIDE SEQUENCE</scope>
    <source>
        <strain evidence="2">CBS 133067</strain>
    </source>
</reference>
<dbReference type="GO" id="GO:0016798">
    <property type="term" value="F:hydrolase activity, acting on glycosyl bonds"/>
    <property type="evidence" value="ECO:0007669"/>
    <property type="project" value="UniProtKB-KW"/>
</dbReference>
<keyword evidence="3" id="KW-1185">Reference proteome</keyword>
<dbReference type="PANTHER" id="PTHR47791:SF1">
    <property type="entry name" value="ENDO MANNANASE, GH76 FAMILY (EUROFUNG)"/>
    <property type="match status" value="1"/>
</dbReference>